<comment type="caution">
    <text evidence="7">The sequence shown here is derived from an EMBL/GenBank/DDBJ whole genome shotgun (WGS) entry which is preliminary data.</text>
</comment>
<evidence type="ECO:0000256" key="5">
    <source>
        <dbReference type="SAM" id="SignalP"/>
    </source>
</evidence>
<dbReference type="InterPro" id="IPR009011">
    <property type="entry name" value="Man6P_isomerase_rcpt-bd_dom_sf"/>
</dbReference>
<dbReference type="RefSeq" id="XP_067822511.1">
    <property type="nucleotide sequence ID" value="XM_067961820.1"/>
</dbReference>
<dbReference type="GO" id="GO:0017177">
    <property type="term" value="C:glucosidase II complex"/>
    <property type="evidence" value="ECO:0007669"/>
    <property type="project" value="TreeGrafter"/>
</dbReference>
<evidence type="ECO:0000313" key="7">
    <source>
        <dbReference type="EMBL" id="TDH73012.1"/>
    </source>
</evidence>
<accession>A0A976IJP6</accession>
<feature type="domain" description="MRH" evidence="6">
    <location>
        <begin position="477"/>
        <end position="583"/>
    </location>
</feature>
<dbReference type="Pfam" id="PF12999">
    <property type="entry name" value="PRKCSH-like"/>
    <property type="match status" value="1"/>
</dbReference>
<keyword evidence="8" id="KW-1185">Reference proteome</keyword>
<evidence type="ECO:0000313" key="8">
    <source>
        <dbReference type="Proteomes" id="UP000294530"/>
    </source>
</evidence>
<organism evidence="7 8">
    <name type="scientific">Bremia lactucae</name>
    <name type="common">Lettuce downy mildew</name>
    <dbReference type="NCBI Taxonomy" id="4779"/>
    <lineage>
        <taxon>Eukaryota</taxon>
        <taxon>Sar</taxon>
        <taxon>Stramenopiles</taxon>
        <taxon>Oomycota</taxon>
        <taxon>Peronosporomycetes</taxon>
        <taxon>Peronosporales</taxon>
        <taxon>Peronosporaceae</taxon>
        <taxon>Bremia</taxon>
    </lineage>
</organism>
<dbReference type="PANTHER" id="PTHR12630">
    <property type="entry name" value="N-LINKED OLIGOSACCHARIDE PROCESSING"/>
    <property type="match status" value="1"/>
</dbReference>
<evidence type="ECO:0000256" key="4">
    <source>
        <dbReference type="ARBA" id="ARBA00023157"/>
    </source>
</evidence>
<dbReference type="GeneID" id="94347491"/>
<sequence>MTRLLCTLAQFHLLRAVLSSPSPVPIRGVAPIDQSTYLSAGLSCIVGGKVTNLPISRVNDEYCDCEDGRDEPGTAACSHLTTAFFYCKNSGFLSEKIPTSRIHDGICDCCDGSDEEIDSKSPCFNTCATAADEYRREAEQWLKVVTAGFEVRKEVVNGKVATYFDQEQERENLIQKELKELNFLKDRVTVHKNREEFKEKKYRMEIARQKQEEVHLSSDMSQKPLSEQEEDVDSLVFEELDAFRVADVEMPINTAEDKRASEVLNSKQDVVKSRIELPDGTHIPLAEYLRIGPDNEAFFKTKATGGAEEMRQDNLLKPISHGQAERQRKIGLYALRTIGIVISPIRALIEFVLLCPRIIWDVLSSPEIFGSVVDKLPKFPYPSRFIWFRQFGGGSLYDTYSSVVWAARVVWDAPVYAYYYLFPQLNDALKLPVAESLRKVLSEIDAAIELLEQEHKDNLETGNIDYGPDRAYFALKDKCIEKRIEKYVYKFCAFGEIKQDTTRLGKWAGWETADTENLSLSRGTATFNYTKMQFLNGQRCYNGPDRSVLVHLQCGKDDEILSVDEPSTCVYEMVIRSPLACSPEVVAKALRDVAFWAQTH</sequence>
<dbReference type="PANTHER" id="PTHR12630:SF1">
    <property type="entry name" value="GLUCOSIDASE 2 SUBUNIT BETA"/>
    <property type="match status" value="1"/>
</dbReference>
<dbReference type="OrthoDB" id="28322at2759"/>
<evidence type="ECO:0000259" key="6">
    <source>
        <dbReference type="PROSITE" id="PS51914"/>
    </source>
</evidence>
<dbReference type="Proteomes" id="UP000294530">
    <property type="component" value="Unassembled WGS sequence"/>
</dbReference>
<dbReference type="EMBL" id="SHOA02000001">
    <property type="protein sequence ID" value="TDH73012.1"/>
    <property type="molecule type" value="Genomic_DNA"/>
</dbReference>
<dbReference type="InterPro" id="IPR039794">
    <property type="entry name" value="Gtb1-like"/>
</dbReference>
<dbReference type="InterPro" id="IPR028146">
    <property type="entry name" value="PRKCSH_N"/>
</dbReference>
<dbReference type="SUPFAM" id="SSF50911">
    <property type="entry name" value="Mannose 6-phosphate receptor domain"/>
    <property type="match status" value="1"/>
</dbReference>
<dbReference type="InterPro" id="IPR044865">
    <property type="entry name" value="MRH_dom"/>
</dbReference>
<evidence type="ECO:0000256" key="2">
    <source>
        <dbReference type="ARBA" id="ARBA00022729"/>
    </source>
</evidence>
<dbReference type="PROSITE" id="PS51914">
    <property type="entry name" value="MRH"/>
    <property type="match status" value="1"/>
</dbReference>
<protein>
    <recommendedName>
        <fullName evidence="1">Glucosidase 2 subunit beta</fullName>
    </recommendedName>
</protein>
<reference evidence="7 8" key="1">
    <citation type="journal article" date="2021" name="Genome Biol.">
        <title>AFLAP: assembly-free linkage analysis pipeline using k-mers from genome sequencing data.</title>
        <authorList>
            <person name="Fletcher K."/>
            <person name="Zhang L."/>
            <person name="Gil J."/>
            <person name="Han R."/>
            <person name="Cavanaugh K."/>
            <person name="Michelmore R."/>
        </authorList>
    </citation>
    <scope>NUCLEOTIDE SEQUENCE [LARGE SCALE GENOMIC DNA]</scope>
    <source>
        <strain evidence="7 8">SF5</strain>
    </source>
</reference>
<keyword evidence="3" id="KW-0256">Endoplasmic reticulum</keyword>
<dbReference type="Pfam" id="PF13015">
    <property type="entry name" value="PRKCSH_1"/>
    <property type="match status" value="1"/>
</dbReference>
<dbReference type="Gene3D" id="2.70.130.10">
    <property type="entry name" value="Mannose-6-phosphate receptor binding domain"/>
    <property type="match status" value="1"/>
</dbReference>
<dbReference type="GO" id="GO:0006491">
    <property type="term" value="P:N-glycan processing"/>
    <property type="evidence" value="ECO:0007669"/>
    <property type="project" value="TreeGrafter"/>
</dbReference>
<dbReference type="KEGG" id="blac:94347491"/>
<gene>
    <name evidence="7" type="ORF">CCR75_003727</name>
</gene>
<feature type="signal peptide" evidence="5">
    <location>
        <begin position="1"/>
        <end position="19"/>
    </location>
</feature>
<keyword evidence="2 5" id="KW-0732">Signal</keyword>
<dbReference type="InterPro" id="IPR036607">
    <property type="entry name" value="PRKCSH"/>
</dbReference>
<evidence type="ECO:0000256" key="3">
    <source>
        <dbReference type="ARBA" id="ARBA00022824"/>
    </source>
</evidence>
<evidence type="ECO:0000256" key="1">
    <source>
        <dbReference type="ARBA" id="ARBA00022387"/>
    </source>
</evidence>
<name>A0A976IJP6_BRELC</name>
<dbReference type="AlphaFoldDB" id="A0A976IJP6"/>
<proteinExistence type="predicted"/>
<keyword evidence="4" id="KW-1015">Disulfide bond</keyword>
<feature type="chain" id="PRO_5036916281" description="Glucosidase 2 subunit beta" evidence="5">
    <location>
        <begin position="20"/>
        <end position="600"/>
    </location>
</feature>